<keyword evidence="4" id="KW-1185">Reference proteome</keyword>
<dbReference type="PANTHER" id="PTHR33624:SF2">
    <property type="entry name" value="SIGMA FACTOR BINDING PROTEIN 1, CHLOROPLASTIC"/>
    <property type="match status" value="1"/>
</dbReference>
<dbReference type="Pfam" id="PF05678">
    <property type="entry name" value="VQ"/>
    <property type="match status" value="1"/>
</dbReference>
<organism evidence="3 4">
    <name type="scientific">Vigna angularis var. angularis</name>
    <dbReference type="NCBI Taxonomy" id="157739"/>
    <lineage>
        <taxon>Eukaryota</taxon>
        <taxon>Viridiplantae</taxon>
        <taxon>Streptophyta</taxon>
        <taxon>Embryophyta</taxon>
        <taxon>Tracheophyta</taxon>
        <taxon>Spermatophyta</taxon>
        <taxon>Magnoliopsida</taxon>
        <taxon>eudicotyledons</taxon>
        <taxon>Gunneridae</taxon>
        <taxon>Pentapetalae</taxon>
        <taxon>rosids</taxon>
        <taxon>fabids</taxon>
        <taxon>Fabales</taxon>
        <taxon>Fabaceae</taxon>
        <taxon>Papilionoideae</taxon>
        <taxon>50 kb inversion clade</taxon>
        <taxon>NPAAA clade</taxon>
        <taxon>indigoferoid/millettioid clade</taxon>
        <taxon>Phaseoleae</taxon>
        <taxon>Vigna</taxon>
    </lineage>
</organism>
<feature type="compositionally biased region" description="Basic residues" evidence="1">
    <location>
        <begin position="15"/>
        <end position="26"/>
    </location>
</feature>
<dbReference type="EMBL" id="AP015037">
    <property type="protein sequence ID" value="BAT85130.1"/>
    <property type="molecule type" value="Genomic_DNA"/>
</dbReference>
<evidence type="ECO:0000313" key="4">
    <source>
        <dbReference type="Proteomes" id="UP000291084"/>
    </source>
</evidence>
<dbReference type="Proteomes" id="UP000291084">
    <property type="component" value="Chromosome 4"/>
</dbReference>
<feature type="region of interest" description="Disordered" evidence="1">
    <location>
        <begin position="52"/>
        <end position="116"/>
    </location>
</feature>
<gene>
    <name evidence="3" type="primary">Vigan.04G263200</name>
    <name evidence="3" type="ORF">VIGAN_04263200</name>
</gene>
<sequence>MDTAMRTTSVQQRAPTKKTRPKKKTTPHPVKVVYISNPMKIKTSASEFRALVQELTGQDAQSPPNPTRFHALDSSDDSSSDKVTNVDDHFIPLPKDPNNSVQQLQHQPQPSSSFEAPDDDVFTPQMIESISSLLPASTSLVLEEIKVKLCILRYLSYLRTSCLQEGGFEGNKFRELQHKSWLEEWKRRKDFKEVYSCGE</sequence>
<evidence type="ECO:0000256" key="1">
    <source>
        <dbReference type="SAM" id="MobiDB-lite"/>
    </source>
</evidence>
<feature type="region of interest" description="Disordered" evidence="1">
    <location>
        <begin position="1"/>
        <end position="30"/>
    </location>
</feature>
<reference evidence="3 4" key="1">
    <citation type="journal article" date="2015" name="Sci. Rep.">
        <title>The power of single molecule real-time sequencing technology in the de novo assembly of a eukaryotic genome.</title>
        <authorList>
            <person name="Sakai H."/>
            <person name="Naito K."/>
            <person name="Ogiso-Tanaka E."/>
            <person name="Takahashi Y."/>
            <person name="Iseki K."/>
            <person name="Muto C."/>
            <person name="Satou K."/>
            <person name="Teruya K."/>
            <person name="Shiroma A."/>
            <person name="Shimoji M."/>
            <person name="Hirano T."/>
            <person name="Itoh T."/>
            <person name="Kaga A."/>
            <person name="Tomooka N."/>
        </authorList>
    </citation>
    <scope>NUCLEOTIDE SEQUENCE [LARGE SCALE GENOMIC DNA]</scope>
    <source>
        <strain evidence="4">cv. Shumari</strain>
    </source>
</reference>
<dbReference type="OrthoDB" id="665788at2759"/>
<protein>
    <recommendedName>
        <fullName evidence="2">VQ domain-containing protein</fullName>
    </recommendedName>
</protein>
<dbReference type="InterPro" id="IPR039335">
    <property type="entry name" value="SIB1/2"/>
</dbReference>
<dbReference type="InterPro" id="IPR008889">
    <property type="entry name" value="VQ"/>
</dbReference>
<feature type="compositionally biased region" description="Low complexity" evidence="1">
    <location>
        <begin position="100"/>
        <end position="113"/>
    </location>
</feature>
<evidence type="ECO:0000313" key="3">
    <source>
        <dbReference type="EMBL" id="BAT85130.1"/>
    </source>
</evidence>
<feature type="domain" description="VQ" evidence="2">
    <location>
        <begin position="35"/>
        <end position="61"/>
    </location>
</feature>
<accession>A0A0S3RX19</accession>
<name>A0A0S3RX19_PHAAN</name>
<dbReference type="PANTHER" id="PTHR33624">
    <property type="entry name" value="SIGMA FACTOR BINDING PROTEIN 1, CHLOROPLASTIC"/>
    <property type="match status" value="1"/>
</dbReference>
<feature type="compositionally biased region" description="Polar residues" evidence="1">
    <location>
        <begin position="1"/>
        <end position="14"/>
    </location>
</feature>
<dbReference type="AlphaFoldDB" id="A0A0S3RX19"/>
<evidence type="ECO:0000259" key="2">
    <source>
        <dbReference type="Pfam" id="PF05678"/>
    </source>
</evidence>
<proteinExistence type="predicted"/>